<dbReference type="InterPro" id="IPR044529">
    <property type="entry name" value="DWORF"/>
</dbReference>
<gene>
    <name evidence="1" type="ORF">SKAU_G00078420</name>
</gene>
<evidence type="ECO:0000313" key="1">
    <source>
        <dbReference type="EMBL" id="KAJ8367814.1"/>
    </source>
</evidence>
<name>A0A9Q1FUU1_SYNKA</name>
<protein>
    <submittedName>
        <fullName evidence="1">Uncharacterized protein</fullName>
    </submittedName>
</protein>
<keyword evidence="2" id="KW-1185">Reference proteome</keyword>
<dbReference type="EMBL" id="JAINUF010000003">
    <property type="protein sequence ID" value="KAJ8367814.1"/>
    <property type="molecule type" value="Genomic_DNA"/>
</dbReference>
<comment type="caution">
    <text evidence="1">The sequence shown here is derived from an EMBL/GenBank/DDBJ whole genome shotgun (WGS) entry which is preliminary data.</text>
</comment>
<dbReference type="CDD" id="cd20247">
    <property type="entry name" value="DWORF"/>
    <property type="match status" value="1"/>
</dbReference>
<dbReference type="GO" id="GO:0031449">
    <property type="term" value="P:regulation of slow-twitch skeletal muscle fiber contraction"/>
    <property type="evidence" value="ECO:0007669"/>
    <property type="project" value="InterPro"/>
</dbReference>
<dbReference type="AlphaFoldDB" id="A0A9Q1FUU1"/>
<reference evidence="1" key="1">
    <citation type="journal article" date="2023" name="Science">
        <title>Genome structures resolve the early diversification of teleost fishes.</title>
        <authorList>
            <person name="Parey E."/>
            <person name="Louis A."/>
            <person name="Montfort J."/>
            <person name="Bouchez O."/>
            <person name="Roques C."/>
            <person name="Iampietro C."/>
            <person name="Lluch J."/>
            <person name="Castinel A."/>
            <person name="Donnadieu C."/>
            <person name="Desvignes T."/>
            <person name="Floi Bucao C."/>
            <person name="Jouanno E."/>
            <person name="Wen M."/>
            <person name="Mejri S."/>
            <person name="Dirks R."/>
            <person name="Jansen H."/>
            <person name="Henkel C."/>
            <person name="Chen W.J."/>
            <person name="Zahm M."/>
            <person name="Cabau C."/>
            <person name="Klopp C."/>
            <person name="Thompson A.W."/>
            <person name="Robinson-Rechavi M."/>
            <person name="Braasch I."/>
            <person name="Lecointre G."/>
            <person name="Bobe J."/>
            <person name="Postlethwait J.H."/>
            <person name="Berthelot C."/>
            <person name="Roest Crollius H."/>
            <person name="Guiguen Y."/>
        </authorList>
    </citation>
    <scope>NUCLEOTIDE SEQUENCE</scope>
    <source>
        <strain evidence="1">WJC10195</strain>
    </source>
</reference>
<dbReference type="OrthoDB" id="9030109at2759"/>
<accession>A0A9Q1FUU1</accession>
<organism evidence="1 2">
    <name type="scientific">Synaphobranchus kaupii</name>
    <name type="common">Kaup's arrowtooth eel</name>
    <dbReference type="NCBI Taxonomy" id="118154"/>
    <lineage>
        <taxon>Eukaryota</taxon>
        <taxon>Metazoa</taxon>
        <taxon>Chordata</taxon>
        <taxon>Craniata</taxon>
        <taxon>Vertebrata</taxon>
        <taxon>Euteleostomi</taxon>
        <taxon>Actinopterygii</taxon>
        <taxon>Neopterygii</taxon>
        <taxon>Teleostei</taxon>
        <taxon>Anguilliformes</taxon>
        <taxon>Synaphobranchidae</taxon>
        <taxon>Synaphobranchus</taxon>
    </lineage>
</organism>
<proteinExistence type="predicted"/>
<sequence>MPPILGRILQLASHSSRNQWDRSQCVHDTPRGVRIHFGRAEDWSHSSTPLFTAVTGGALDHSVLSLKITEGRGAMGQKAAGQLDASRLLVPALLMVGWIVGVCGRCLHCLFLGTNGRG</sequence>
<dbReference type="Proteomes" id="UP001152622">
    <property type="component" value="Chromosome 3"/>
</dbReference>
<evidence type="ECO:0000313" key="2">
    <source>
        <dbReference type="Proteomes" id="UP001152622"/>
    </source>
</evidence>